<evidence type="ECO:0000313" key="1">
    <source>
        <dbReference type="EMBL" id="HJC16020.1"/>
    </source>
</evidence>
<proteinExistence type="predicted"/>
<dbReference type="EMBL" id="DWWU01000039">
    <property type="protein sequence ID" value="HJC16020.1"/>
    <property type="molecule type" value="Genomic_DNA"/>
</dbReference>
<organism evidence="1 2">
    <name type="scientific">Candidatus Fusicatenibacter intestinigallinarum</name>
    <dbReference type="NCBI Taxonomy" id="2838598"/>
    <lineage>
        <taxon>Bacteria</taxon>
        <taxon>Bacillati</taxon>
        <taxon>Bacillota</taxon>
        <taxon>Clostridia</taxon>
        <taxon>Lachnospirales</taxon>
        <taxon>Lachnospiraceae</taxon>
        <taxon>Fusicatenibacter</taxon>
    </lineage>
</organism>
<comment type="caution">
    <text evidence="1">The sequence shown here is derived from an EMBL/GenBank/DDBJ whole genome shotgun (WGS) entry which is preliminary data.</text>
</comment>
<dbReference type="InterPro" id="IPR014054">
    <property type="entry name" value="Phage_regulatory_Rha"/>
</dbReference>
<dbReference type="AlphaFoldDB" id="A0A9D2NB11"/>
<accession>A0A9D2NB11</accession>
<protein>
    <submittedName>
        <fullName evidence="1">Rha family transcriptional regulator</fullName>
    </submittedName>
</protein>
<gene>
    <name evidence="1" type="ORF">H9705_09440</name>
</gene>
<reference evidence="1" key="1">
    <citation type="journal article" date="2021" name="PeerJ">
        <title>Extensive microbial diversity within the chicken gut microbiome revealed by metagenomics and culture.</title>
        <authorList>
            <person name="Gilroy R."/>
            <person name="Ravi A."/>
            <person name="Getino M."/>
            <person name="Pursley I."/>
            <person name="Horton D.L."/>
            <person name="Alikhan N.F."/>
            <person name="Baker D."/>
            <person name="Gharbi K."/>
            <person name="Hall N."/>
            <person name="Watson M."/>
            <person name="Adriaenssens E.M."/>
            <person name="Foster-Nyarko E."/>
            <person name="Jarju S."/>
            <person name="Secka A."/>
            <person name="Antonio M."/>
            <person name="Oren A."/>
            <person name="Chaudhuri R.R."/>
            <person name="La Ragione R."/>
            <person name="Hildebrand F."/>
            <person name="Pallen M.J."/>
        </authorList>
    </citation>
    <scope>NUCLEOTIDE SEQUENCE</scope>
    <source>
        <strain evidence="1">CHK185-5351</strain>
    </source>
</reference>
<sequence>MNDLKRSTITSLEVAEMMETDHSKIMRKLEGSKDRRGYIAILSEAQMGVADYFIKSSYVDAQGKERPCYEVTKLGCDFLANKSTGEKGVLFTARYVKRFYEMEHQVKQIPITEHPGEVANLIKVLSNRMDKQGSSPYKACEMAQMICSQYGIQLPDDFVRIPEYEQLSLQY</sequence>
<dbReference type="Proteomes" id="UP000823849">
    <property type="component" value="Unassembled WGS sequence"/>
</dbReference>
<reference evidence="1" key="2">
    <citation type="submission" date="2021-04" db="EMBL/GenBank/DDBJ databases">
        <authorList>
            <person name="Gilroy R."/>
        </authorList>
    </citation>
    <scope>NUCLEOTIDE SEQUENCE</scope>
    <source>
        <strain evidence="1">CHK185-5351</strain>
    </source>
</reference>
<name>A0A9D2NB11_9FIRM</name>
<evidence type="ECO:0000313" key="2">
    <source>
        <dbReference type="Proteomes" id="UP000823849"/>
    </source>
</evidence>
<dbReference type="Pfam" id="PF09669">
    <property type="entry name" value="Phage_pRha"/>
    <property type="match status" value="1"/>
</dbReference>